<evidence type="ECO:0000313" key="2">
    <source>
        <dbReference type="Proteomes" id="UP000466931"/>
    </source>
</evidence>
<name>A0A7I7XUI2_9MYCO</name>
<dbReference type="Gene3D" id="3.30.110.170">
    <property type="entry name" value="Protein of unknown function (DUF541), domain 1"/>
    <property type="match status" value="1"/>
</dbReference>
<proteinExistence type="predicted"/>
<dbReference type="Gene3D" id="3.30.70.2970">
    <property type="entry name" value="Protein of unknown function (DUF541), domain 2"/>
    <property type="match status" value="1"/>
</dbReference>
<dbReference type="AlphaFoldDB" id="A0A7I7XUI2"/>
<keyword evidence="2" id="KW-1185">Reference proteome</keyword>
<dbReference type="InterPro" id="IPR007497">
    <property type="entry name" value="SIMPL/DUF541"/>
</dbReference>
<gene>
    <name evidence="1" type="ORF">MCNF_15020</name>
</gene>
<protein>
    <submittedName>
        <fullName evidence="1">Uncharacterized protein</fullName>
    </submittedName>
</protein>
<reference evidence="1" key="2">
    <citation type="submission" date="2020-02" db="EMBL/GenBank/DDBJ databases">
        <authorList>
            <person name="Matsumoto Y."/>
            <person name="Motooka D."/>
            <person name="Nakamura S."/>
        </authorList>
    </citation>
    <scope>NUCLEOTIDE SEQUENCE</scope>
    <source>
        <strain evidence="1">JCM 13671</strain>
    </source>
</reference>
<organism evidence="1 2">
    <name type="scientific">Mycolicibacterium confluentis</name>
    <dbReference type="NCBI Taxonomy" id="28047"/>
    <lineage>
        <taxon>Bacteria</taxon>
        <taxon>Bacillati</taxon>
        <taxon>Actinomycetota</taxon>
        <taxon>Actinomycetes</taxon>
        <taxon>Mycobacteriales</taxon>
        <taxon>Mycobacteriaceae</taxon>
        <taxon>Mycolicibacterium</taxon>
    </lineage>
</organism>
<dbReference type="Pfam" id="PF04402">
    <property type="entry name" value="SIMPL"/>
    <property type="match status" value="1"/>
</dbReference>
<reference evidence="1" key="1">
    <citation type="journal article" date="2019" name="Emerg. Microbes Infect.">
        <title>Comprehensive subspecies identification of 175 nontuberculous mycobacteria species based on 7547 genomic profiles.</title>
        <authorList>
            <person name="Matsumoto Y."/>
            <person name="Kinjo T."/>
            <person name="Motooka D."/>
            <person name="Nabeya D."/>
            <person name="Jung N."/>
            <person name="Uechi K."/>
            <person name="Horii T."/>
            <person name="Iida T."/>
            <person name="Fujita J."/>
            <person name="Nakamura S."/>
        </authorList>
    </citation>
    <scope>NUCLEOTIDE SEQUENCE [LARGE SCALE GENOMIC DNA]</scope>
    <source>
        <strain evidence="1">JCM 13671</strain>
    </source>
</reference>
<dbReference type="OrthoDB" id="3724496at2"/>
<evidence type="ECO:0000313" key="1">
    <source>
        <dbReference type="EMBL" id="BBZ32897.1"/>
    </source>
</evidence>
<dbReference type="EMBL" id="AP022612">
    <property type="protein sequence ID" value="BBZ32897.1"/>
    <property type="molecule type" value="Genomic_DNA"/>
</dbReference>
<dbReference type="Proteomes" id="UP000466931">
    <property type="component" value="Chromosome"/>
</dbReference>
<accession>A0A7I7XUI2</accession>
<dbReference type="RefSeq" id="WP_085151279.1">
    <property type="nucleotide sequence ID" value="NZ_AP022612.1"/>
</dbReference>
<sequence length="220" mass="23988">MQPLEIVVRGSARGRYPAERATIVLAAQFDGTDKQEVYRRAVALHEPMTAEVGELAASGAVSRWNSDQLRVFTYRPVDDRGMRRRMYQVGIKVEAEFVDFEKLSAFLDRWALQDGVEVGRTSWDVTEDNRLAYEAELRGEAVANAAAKAQAFADAAGRGKVTAVQLADPGMLTRGDSDYGLDAGPPVARAMMASGAAPTLELRPDDITLHASVEARFVAE</sequence>